<dbReference type="Pfam" id="PF12850">
    <property type="entry name" value="Metallophos_2"/>
    <property type="match status" value="1"/>
</dbReference>
<evidence type="ECO:0000259" key="2">
    <source>
        <dbReference type="Pfam" id="PF12850"/>
    </source>
</evidence>
<dbReference type="PIRSF" id="PIRSF000883">
    <property type="entry name" value="Pesterase_MJ0912"/>
    <property type="match status" value="1"/>
</dbReference>
<dbReference type="SUPFAM" id="SSF56300">
    <property type="entry name" value="Metallo-dependent phosphatases"/>
    <property type="match status" value="1"/>
</dbReference>
<dbReference type="InterPro" id="IPR011152">
    <property type="entry name" value="Pesterase_MJ0912"/>
</dbReference>
<name>A0ABQ4PSU3_9PROT</name>
<dbReference type="InterPro" id="IPR050126">
    <property type="entry name" value="Ap4A_hydrolase"/>
</dbReference>
<evidence type="ECO:0000256" key="1">
    <source>
        <dbReference type="ARBA" id="ARBA00008950"/>
    </source>
</evidence>
<accession>A0ABQ4PSU3</accession>
<evidence type="ECO:0000313" key="3">
    <source>
        <dbReference type="EMBL" id="GIU66060.1"/>
    </source>
</evidence>
<reference evidence="3" key="1">
    <citation type="submission" date="2021-05" db="EMBL/GenBank/DDBJ databases">
        <authorList>
            <person name="Tanabe Y."/>
        </authorList>
    </citation>
    <scope>NUCLEOTIDE SEQUENCE</scope>
    <source>
        <strain evidence="3">BOTRYCO-1</strain>
    </source>
</reference>
<evidence type="ECO:0000313" key="4">
    <source>
        <dbReference type="Proteomes" id="UP001161064"/>
    </source>
</evidence>
<gene>
    <name evidence="3" type="ORF">PsB1_0214</name>
</gene>
<protein>
    <submittedName>
        <fullName evidence="3">Metallophosphoesterase</fullName>
    </submittedName>
</protein>
<organism evidence="3 4">
    <name type="scientific">Candidatus Phycosocius spiralis</name>
    <dbReference type="NCBI Taxonomy" id="2815099"/>
    <lineage>
        <taxon>Bacteria</taxon>
        <taxon>Pseudomonadati</taxon>
        <taxon>Pseudomonadota</taxon>
        <taxon>Alphaproteobacteria</taxon>
        <taxon>Caulobacterales</taxon>
        <taxon>Caulobacterales incertae sedis</taxon>
        <taxon>Candidatus Phycosocius</taxon>
    </lineage>
</organism>
<keyword evidence="4" id="KW-1185">Reference proteome</keyword>
<feature type="domain" description="Calcineurin-like phosphoesterase" evidence="2">
    <location>
        <begin position="2"/>
        <end position="155"/>
    </location>
</feature>
<dbReference type="Gene3D" id="3.60.21.10">
    <property type="match status" value="1"/>
</dbReference>
<dbReference type="RefSeq" id="WP_284358527.1">
    <property type="nucleotide sequence ID" value="NZ_BPFZ01000001.1"/>
</dbReference>
<dbReference type="EMBL" id="BPFZ01000001">
    <property type="protein sequence ID" value="GIU66060.1"/>
    <property type="molecule type" value="Genomic_DNA"/>
</dbReference>
<dbReference type="InterPro" id="IPR029052">
    <property type="entry name" value="Metallo-depent_PP-like"/>
</dbReference>
<sequence length="245" mass="26833">MIALLSDIHSNIQALDACLDDALGIGTRQFVFLGDFVGYGGNPDLVLTRIQDLVAQGALALKGNHDDMAADFDRDMNETAAQAANWTRRQLTPEQLAFLDALPMTITQDDRFYVHGDASEPEKWRYVTDRRSALVSLQAVPHRIVISGHVHLPAIYGLASDGTISKFIPDGEAEVPLLTSRRWQVVLPSVGQPRDGNPLAGYGLYDPATHLLQFRRLAYDIDAAAAAIQAAGLPQRLATRLYMGR</sequence>
<reference evidence="3" key="2">
    <citation type="journal article" date="2023" name="ISME Commun">
        <title>Characterization of a bloom-associated alphaproteobacterial lineage, 'Candidatus Phycosocius': insights into freshwater algal-bacterial interactions.</title>
        <authorList>
            <person name="Tanabe Y."/>
            <person name="Yamaguchi H."/>
            <person name="Yoshida M."/>
            <person name="Kai A."/>
            <person name="Okazaki Y."/>
        </authorList>
    </citation>
    <scope>NUCLEOTIDE SEQUENCE</scope>
    <source>
        <strain evidence="3">BOTRYCO-1</strain>
    </source>
</reference>
<comment type="caution">
    <text evidence="3">The sequence shown here is derived from an EMBL/GenBank/DDBJ whole genome shotgun (WGS) entry which is preliminary data.</text>
</comment>
<proteinExistence type="inferred from homology"/>
<dbReference type="Proteomes" id="UP001161064">
    <property type="component" value="Unassembled WGS sequence"/>
</dbReference>
<dbReference type="InterPro" id="IPR024654">
    <property type="entry name" value="Calcineurin-like_PHP_lpxH"/>
</dbReference>
<dbReference type="PANTHER" id="PTHR42850:SF2">
    <property type="entry name" value="BLL5683 PROTEIN"/>
    <property type="match status" value="1"/>
</dbReference>
<comment type="similarity">
    <text evidence="1">Belongs to the metallophosphoesterase superfamily. YfcE family.</text>
</comment>
<dbReference type="PANTHER" id="PTHR42850">
    <property type="entry name" value="METALLOPHOSPHOESTERASE"/>
    <property type="match status" value="1"/>
</dbReference>